<dbReference type="Proteomes" id="UP000724149">
    <property type="component" value="Unassembled WGS sequence"/>
</dbReference>
<keyword evidence="1" id="KW-0732">Signal</keyword>
<comment type="caution">
    <text evidence="2">The sequence shown here is derived from an EMBL/GenBank/DDBJ whole genome shotgun (WGS) entry which is preliminary data.</text>
</comment>
<protein>
    <submittedName>
        <fullName evidence="2">Uncharacterized protein</fullName>
    </submittedName>
</protein>
<organism evidence="2 3">
    <name type="scientific">Hydrogenoanaerobacterium saccharovorans</name>
    <dbReference type="NCBI Taxonomy" id="474960"/>
    <lineage>
        <taxon>Bacteria</taxon>
        <taxon>Bacillati</taxon>
        <taxon>Bacillota</taxon>
        <taxon>Clostridia</taxon>
        <taxon>Eubacteriales</taxon>
        <taxon>Oscillospiraceae</taxon>
        <taxon>Hydrogenoanaerobacterium</taxon>
    </lineage>
</organism>
<feature type="signal peptide" evidence="1">
    <location>
        <begin position="1"/>
        <end position="23"/>
    </location>
</feature>
<name>A0ABS2GP08_9FIRM</name>
<evidence type="ECO:0000313" key="2">
    <source>
        <dbReference type="EMBL" id="MBM6923336.1"/>
    </source>
</evidence>
<keyword evidence="3" id="KW-1185">Reference proteome</keyword>
<dbReference type="InterPro" id="IPR038765">
    <property type="entry name" value="Papain-like_cys_pep_sf"/>
</dbReference>
<sequence length="131" mass="14836">MKRIVSLLVSAVMLFAMTATAFAGPQMDSTMPDGAYLQYDEGWNKVYRHSDSSITEDAAQWAEDTYKDSDAEYVITMDLESTDETYCSKLVWQAYYYGHTPSAANGPTWGVRLPYSLPDTIHNLDLVQEWL</sequence>
<dbReference type="EMBL" id="JACSNR010000005">
    <property type="protein sequence ID" value="MBM6923336.1"/>
    <property type="molecule type" value="Genomic_DNA"/>
</dbReference>
<accession>A0ABS2GP08</accession>
<gene>
    <name evidence="2" type="ORF">H9X81_06495</name>
</gene>
<dbReference type="Gene3D" id="3.90.1720.10">
    <property type="entry name" value="endopeptidase domain like (from Nostoc punctiforme)"/>
    <property type="match status" value="1"/>
</dbReference>
<reference evidence="2 3" key="1">
    <citation type="journal article" date="2021" name="Sci. Rep.">
        <title>The distribution of antibiotic resistance genes in chicken gut microbiota commensals.</title>
        <authorList>
            <person name="Juricova H."/>
            <person name="Matiasovicova J."/>
            <person name="Kubasova T."/>
            <person name="Cejkova D."/>
            <person name="Rychlik I."/>
        </authorList>
    </citation>
    <scope>NUCLEOTIDE SEQUENCE [LARGE SCALE GENOMIC DNA]</scope>
    <source>
        <strain evidence="2 3">An564</strain>
    </source>
</reference>
<evidence type="ECO:0000256" key="1">
    <source>
        <dbReference type="SAM" id="SignalP"/>
    </source>
</evidence>
<dbReference type="SUPFAM" id="SSF54001">
    <property type="entry name" value="Cysteine proteinases"/>
    <property type="match status" value="1"/>
</dbReference>
<evidence type="ECO:0000313" key="3">
    <source>
        <dbReference type="Proteomes" id="UP000724149"/>
    </source>
</evidence>
<dbReference type="RefSeq" id="WP_204720709.1">
    <property type="nucleotide sequence ID" value="NZ_JACSNR010000005.1"/>
</dbReference>
<proteinExistence type="predicted"/>
<feature type="chain" id="PRO_5046975582" evidence="1">
    <location>
        <begin position="24"/>
        <end position="131"/>
    </location>
</feature>